<evidence type="ECO:0000313" key="4">
    <source>
        <dbReference type="Proteomes" id="UP000265160"/>
    </source>
</evidence>
<dbReference type="GO" id="GO:0005085">
    <property type="term" value="F:guanyl-nucleotide exchange factor activity"/>
    <property type="evidence" value="ECO:0007669"/>
    <property type="project" value="TreeGrafter"/>
</dbReference>
<organism evidence="3 4">
    <name type="scientific">Maylandia zebra</name>
    <name type="common">zebra mbuna</name>
    <dbReference type="NCBI Taxonomy" id="106582"/>
    <lineage>
        <taxon>Eukaryota</taxon>
        <taxon>Metazoa</taxon>
        <taxon>Chordata</taxon>
        <taxon>Craniata</taxon>
        <taxon>Vertebrata</taxon>
        <taxon>Euteleostomi</taxon>
        <taxon>Actinopterygii</taxon>
        <taxon>Neopterygii</taxon>
        <taxon>Teleostei</taxon>
        <taxon>Neoteleostei</taxon>
        <taxon>Acanthomorphata</taxon>
        <taxon>Ovalentaria</taxon>
        <taxon>Cichlomorphae</taxon>
        <taxon>Cichliformes</taxon>
        <taxon>Cichlidae</taxon>
        <taxon>African cichlids</taxon>
        <taxon>Pseudocrenilabrinae</taxon>
        <taxon>Haplochromini</taxon>
        <taxon>Maylandia</taxon>
        <taxon>Maylandia zebra complex</taxon>
    </lineage>
</organism>
<dbReference type="GO" id="GO:0005737">
    <property type="term" value="C:cytoplasm"/>
    <property type="evidence" value="ECO:0007669"/>
    <property type="project" value="TreeGrafter"/>
</dbReference>
<dbReference type="InterPro" id="IPR000408">
    <property type="entry name" value="Reg_chr_condens"/>
</dbReference>
<feature type="region of interest" description="Disordered" evidence="2">
    <location>
        <begin position="217"/>
        <end position="242"/>
    </location>
</feature>
<dbReference type="GO" id="GO:0031267">
    <property type="term" value="F:small GTPase binding"/>
    <property type="evidence" value="ECO:0007669"/>
    <property type="project" value="TreeGrafter"/>
</dbReference>
<keyword evidence="4" id="KW-1185">Reference proteome</keyword>
<evidence type="ECO:0000256" key="2">
    <source>
        <dbReference type="SAM" id="MobiDB-lite"/>
    </source>
</evidence>
<dbReference type="AlphaFoldDB" id="A0A3P9C170"/>
<dbReference type="SUPFAM" id="SSF50985">
    <property type="entry name" value="RCC1/BLIP-II"/>
    <property type="match status" value="1"/>
</dbReference>
<evidence type="ECO:0000313" key="3">
    <source>
        <dbReference type="Ensembl" id="ENSMZEP00005015983.1"/>
    </source>
</evidence>
<feature type="compositionally biased region" description="Polar residues" evidence="2">
    <location>
        <begin position="335"/>
        <end position="344"/>
    </location>
</feature>
<dbReference type="Proteomes" id="UP000265160">
    <property type="component" value="LG16"/>
</dbReference>
<dbReference type="GO" id="GO:0030425">
    <property type="term" value="C:dendrite"/>
    <property type="evidence" value="ECO:0007669"/>
    <property type="project" value="TreeGrafter"/>
</dbReference>
<reference evidence="3" key="2">
    <citation type="submission" date="2025-08" db="UniProtKB">
        <authorList>
            <consortium name="Ensembl"/>
        </authorList>
    </citation>
    <scope>IDENTIFICATION</scope>
</reference>
<dbReference type="GO" id="GO:0005813">
    <property type="term" value="C:centrosome"/>
    <property type="evidence" value="ECO:0007669"/>
    <property type="project" value="TreeGrafter"/>
</dbReference>
<evidence type="ECO:0000256" key="1">
    <source>
        <dbReference type="PROSITE-ProRule" id="PRU00235"/>
    </source>
</evidence>
<dbReference type="PANTHER" id="PTHR46089:SF3">
    <property type="entry name" value="ALSIN"/>
    <property type="match status" value="1"/>
</dbReference>
<dbReference type="Ensembl" id="ENSMZET00005016494.1">
    <property type="protein sequence ID" value="ENSMZEP00005015983.1"/>
    <property type="gene ID" value="ENSMZEG00005011151.1"/>
</dbReference>
<dbReference type="PROSITE" id="PS00626">
    <property type="entry name" value="RCC1_2"/>
    <property type="match status" value="2"/>
</dbReference>
<dbReference type="GO" id="GO:0016197">
    <property type="term" value="P:endosomal transport"/>
    <property type="evidence" value="ECO:0007669"/>
    <property type="project" value="TreeGrafter"/>
</dbReference>
<dbReference type="PANTHER" id="PTHR46089">
    <property type="entry name" value="ALSIN HOMOLOG"/>
    <property type="match status" value="1"/>
</dbReference>
<reference evidence="3 4" key="1">
    <citation type="journal article" date="2014" name="Nature">
        <title>The genomic substrate for adaptive radiation in African cichlid fish.</title>
        <authorList>
            <person name="Brawand D."/>
            <person name="Wagner C.E."/>
            <person name="Li Y.I."/>
            <person name="Malinsky M."/>
            <person name="Keller I."/>
            <person name="Fan S."/>
            <person name="Simakov O."/>
            <person name="Ng A.Y."/>
            <person name="Lim Z.W."/>
            <person name="Bezault E."/>
            <person name="Turner-Maier J."/>
            <person name="Johnson J."/>
            <person name="Alcazar R."/>
            <person name="Noh H.J."/>
            <person name="Russell P."/>
            <person name="Aken B."/>
            <person name="Alfoldi J."/>
            <person name="Amemiya C."/>
            <person name="Azzouzi N."/>
            <person name="Baroiller J.F."/>
            <person name="Barloy-Hubler F."/>
            <person name="Berlin A."/>
            <person name="Bloomquist R."/>
            <person name="Carleton K.L."/>
            <person name="Conte M.A."/>
            <person name="D'Cotta H."/>
            <person name="Eshel O."/>
            <person name="Gaffney L."/>
            <person name="Galibert F."/>
            <person name="Gante H.F."/>
            <person name="Gnerre S."/>
            <person name="Greuter L."/>
            <person name="Guyon R."/>
            <person name="Haddad N.S."/>
            <person name="Haerty W."/>
            <person name="Harris R.M."/>
            <person name="Hofmann H.A."/>
            <person name="Hourlier T."/>
            <person name="Hulata G."/>
            <person name="Jaffe D.B."/>
            <person name="Lara M."/>
            <person name="Lee A.P."/>
            <person name="MacCallum I."/>
            <person name="Mwaiko S."/>
            <person name="Nikaido M."/>
            <person name="Nishihara H."/>
            <person name="Ozouf-Costaz C."/>
            <person name="Penman D.J."/>
            <person name="Przybylski D."/>
            <person name="Rakotomanga M."/>
            <person name="Renn S.C.P."/>
            <person name="Ribeiro F.J."/>
            <person name="Ron M."/>
            <person name="Salzburger W."/>
            <person name="Sanchez-Pulido L."/>
            <person name="Santos M.E."/>
            <person name="Searle S."/>
            <person name="Sharpe T."/>
            <person name="Swofford R."/>
            <person name="Tan F.J."/>
            <person name="Williams L."/>
            <person name="Young S."/>
            <person name="Yin S."/>
            <person name="Okada N."/>
            <person name="Kocher T.D."/>
            <person name="Miska E.A."/>
            <person name="Lander E.S."/>
            <person name="Venkatesh B."/>
            <person name="Fernald R.D."/>
            <person name="Meyer A."/>
            <person name="Ponting C.P."/>
            <person name="Streelman J.T."/>
            <person name="Lindblad-Toh K."/>
            <person name="Seehausen O."/>
            <person name="Di Palma F."/>
        </authorList>
    </citation>
    <scope>NUCLEOTIDE SEQUENCE</scope>
</reference>
<feature type="repeat" description="RCC1" evidence="1">
    <location>
        <begin position="105"/>
        <end position="161"/>
    </location>
</feature>
<protein>
    <submittedName>
        <fullName evidence="3">Alsin Rho guanine nucleotide exchange factor ALS2</fullName>
    </submittedName>
</protein>
<feature type="repeat" description="RCC1" evidence="1">
    <location>
        <begin position="57"/>
        <end position="104"/>
    </location>
</feature>
<dbReference type="GeneTree" id="ENSGT00940000155861"/>
<name>A0A3P9C170_9CICH</name>
<feature type="region of interest" description="Disordered" evidence="2">
    <location>
        <begin position="325"/>
        <end position="344"/>
    </location>
</feature>
<dbReference type="PRINTS" id="PR00633">
    <property type="entry name" value="RCCNDNSATION"/>
</dbReference>
<dbReference type="PROSITE" id="PS50012">
    <property type="entry name" value="RCC1_3"/>
    <property type="match status" value="3"/>
</dbReference>
<dbReference type="InterPro" id="IPR051984">
    <property type="entry name" value="Alsin"/>
</dbReference>
<reference evidence="3" key="3">
    <citation type="submission" date="2025-09" db="UniProtKB">
        <authorList>
            <consortium name="Ensembl"/>
        </authorList>
    </citation>
    <scope>IDENTIFICATION</scope>
</reference>
<dbReference type="Pfam" id="PF00415">
    <property type="entry name" value="RCC1"/>
    <property type="match status" value="2"/>
</dbReference>
<sequence length="344" mass="37364">GDSRDEQAPTSPDRGLLHVWHSAGHSRQLCPDRVLLSRPVLQVSLGEHHGLLLAQGGQVYSFGELLWRDLSVPVSAPVPEVSLLGKTVVRVAAGGFHCGALSEQGSVYMWGENTAGQCGQTEKVPEPCPVIVVDGEVVPPVVVRIVDLACGREHSLALSAQNELWAWGSGCQLGLVTNTFPVGKPQKVEHLAGRHVIQVACGAYHSLALVRRLPPQDYNTQHAPKKKERGQSPHYSVTEREELSAVEDSHYCPLGVELTEVMKGELSFLAFPPLENFSPTLESQGQTDSVTETDGSPKVHLLSGWRTNKNFSEDLELQNLLEELSDQSLDKQDTDSLSSHTSGL</sequence>
<proteinExistence type="predicted"/>
<feature type="repeat" description="RCC1" evidence="1">
    <location>
        <begin position="162"/>
        <end position="212"/>
    </location>
</feature>
<dbReference type="InterPro" id="IPR009091">
    <property type="entry name" value="RCC1/BLIP-II"/>
</dbReference>
<dbReference type="Gene3D" id="2.130.10.30">
    <property type="entry name" value="Regulator of chromosome condensation 1/beta-lactamase-inhibitor protein II"/>
    <property type="match status" value="1"/>
</dbReference>
<accession>A0A3P9C170</accession>